<dbReference type="GO" id="GO:0009236">
    <property type="term" value="P:cobalamin biosynthetic process"/>
    <property type="evidence" value="ECO:0007669"/>
    <property type="project" value="UniProtKB-KW"/>
</dbReference>
<dbReference type="Proteomes" id="UP000518206">
    <property type="component" value="Unassembled WGS sequence"/>
</dbReference>
<dbReference type="EC" id="4.99.1.4" evidence="15"/>
<keyword evidence="2" id="KW-0169">Cobalamin biosynthesis</keyword>
<dbReference type="GO" id="GO:0032259">
    <property type="term" value="P:methylation"/>
    <property type="evidence" value="ECO:0007669"/>
    <property type="project" value="UniProtKB-KW"/>
</dbReference>
<dbReference type="InterPro" id="IPR006366">
    <property type="entry name" value="CobA/CysG_C"/>
</dbReference>
<keyword evidence="9" id="KW-0627">Porphyrin biosynthesis</keyword>
<keyword evidence="5" id="KW-0949">S-adenosyl-L-methionine</keyword>
<dbReference type="Gene3D" id="3.40.50.720">
    <property type="entry name" value="NAD(P)-binding Rossmann-like Domain"/>
    <property type="match status" value="1"/>
</dbReference>
<evidence type="ECO:0000313" key="16">
    <source>
        <dbReference type="Proteomes" id="UP000518206"/>
    </source>
</evidence>
<evidence type="ECO:0000256" key="8">
    <source>
        <dbReference type="ARBA" id="ARBA00023239"/>
    </source>
</evidence>
<evidence type="ECO:0000256" key="2">
    <source>
        <dbReference type="ARBA" id="ARBA00022573"/>
    </source>
</evidence>
<sequence>MRLPLLLDVRDRLVLVVGGGPVAARRAAGLVEAGARVRVVAPEVVDALAALAARGAVTHEARRYEPGDLDGAWLVYTATGHPETDARVAADAEAARVWCSKGGDPAASRAWTPSVARAGDVTVAVGAGGDPRRAAAIKDAVALLLDTGALPVRRHRPGPGSVALVGGGPGARDLITTRGRRLLAEADVVVVDRLAPRELLDDLDPDVEVVEAGKTAHRHTLTQDQINAVLVEKALAGRRVVRLKGGDPFVLGRGSEEVLACVAAGVPVEVVPGVTSAIAVPGAAGIPVTHRGVSRQVTIASAHEAQPDWGSLAALEGTLVLLMGVGQLRDQAARLVEHGKDASTPVAIVERGTTPEQRTTRGTLADIADVADARGVRSPAVIVIGEVAGLVLDAPPGGASGAPGAGPGTADAARDVPGAAEPSPVEPSGAEPGTPAD</sequence>
<keyword evidence="8 15" id="KW-0456">Lyase</keyword>
<dbReference type="NCBIfam" id="TIGR01469">
    <property type="entry name" value="cobA_cysG_Cterm"/>
    <property type="match status" value="1"/>
</dbReference>
<feature type="domain" description="Tetrapyrrole methylase" evidence="14">
    <location>
        <begin position="162"/>
        <end position="367"/>
    </location>
</feature>
<evidence type="ECO:0000256" key="6">
    <source>
        <dbReference type="ARBA" id="ARBA00023002"/>
    </source>
</evidence>
<evidence type="ECO:0000256" key="5">
    <source>
        <dbReference type="ARBA" id="ARBA00022691"/>
    </source>
</evidence>
<feature type="active site" description="Proton donor" evidence="12">
    <location>
        <position position="214"/>
    </location>
</feature>
<dbReference type="SUPFAM" id="SSF53790">
    <property type="entry name" value="Tetrapyrrole methylase"/>
    <property type="match status" value="1"/>
</dbReference>
<keyword evidence="3 15" id="KW-0489">Methyltransferase</keyword>
<proteinExistence type="predicted"/>
<dbReference type="FunFam" id="3.30.950.10:FF:000001">
    <property type="entry name" value="Siroheme synthase"/>
    <property type="match status" value="1"/>
</dbReference>
<dbReference type="InterPro" id="IPR012409">
    <property type="entry name" value="Sirohaem_synth"/>
</dbReference>
<dbReference type="InterPro" id="IPR035996">
    <property type="entry name" value="4pyrrol_Methylase_sf"/>
</dbReference>
<evidence type="ECO:0000256" key="1">
    <source>
        <dbReference type="ARBA" id="ARBA00005010"/>
    </source>
</evidence>
<dbReference type="AlphaFoldDB" id="A0A7W4UD50"/>
<organism evidence="15 16">
    <name type="scientific">Cellulomonas cellasea</name>
    <dbReference type="NCBI Taxonomy" id="43670"/>
    <lineage>
        <taxon>Bacteria</taxon>
        <taxon>Bacillati</taxon>
        <taxon>Actinomycetota</taxon>
        <taxon>Actinomycetes</taxon>
        <taxon>Micrococcales</taxon>
        <taxon>Cellulomonadaceae</taxon>
        <taxon>Cellulomonas</taxon>
    </lineage>
</organism>
<dbReference type="GO" id="GO:0043115">
    <property type="term" value="F:precorrin-2 dehydrogenase activity"/>
    <property type="evidence" value="ECO:0007669"/>
    <property type="project" value="UniProtKB-EC"/>
</dbReference>
<dbReference type="GO" id="GO:0019354">
    <property type="term" value="P:siroheme biosynthetic process"/>
    <property type="evidence" value="ECO:0007669"/>
    <property type="project" value="UniProtKB-UniPathway"/>
</dbReference>
<name>A0A7W4UD50_9CELL</name>
<keyword evidence="10" id="KW-0511">Multifunctional enzyme</keyword>
<dbReference type="NCBIfam" id="NF004790">
    <property type="entry name" value="PRK06136.1"/>
    <property type="match status" value="1"/>
</dbReference>
<dbReference type="SUPFAM" id="SSF51735">
    <property type="entry name" value="NAD(P)-binding Rossmann-fold domains"/>
    <property type="match status" value="1"/>
</dbReference>
<dbReference type="InterPro" id="IPR014776">
    <property type="entry name" value="4pyrrole_Mease_sub2"/>
</dbReference>
<evidence type="ECO:0000256" key="13">
    <source>
        <dbReference type="SAM" id="MobiDB-lite"/>
    </source>
</evidence>
<dbReference type="InterPro" id="IPR050161">
    <property type="entry name" value="Siro_Cobalamin_biosynth"/>
</dbReference>
<evidence type="ECO:0000256" key="7">
    <source>
        <dbReference type="ARBA" id="ARBA00023027"/>
    </source>
</evidence>
<evidence type="ECO:0000256" key="12">
    <source>
        <dbReference type="PIRSR" id="PIRSR036426-1"/>
    </source>
</evidence>
<feature type="region of interest" description="Disordered" evidence="13">
    <location>
        <begin position="395"/>
        <end position="437"/>
    </location>
</feature>
<dbReference type="InterPro" id="IPR014777">
    <property type="entry name" value="4pyrrole_Mease_sub1"/>
</dbReference>
<dbReference type="EMBL" id="JACHVX010000001">
    <property type="protein sequence ID" value="MBB2922002.1"/>
    <property type="molecule type" value="Genomic_DNA"/>
</dbReference>
<dbReference type="GO" id="GO:0051266">
    <property type="term" value="F:sirohydrochlorin ferrochelatase activity"/>
    <property type="evidence" value="ECO:0007669"/>
    <property type="project" value="UniProtKB-EC"/>
</dbReference>
<dbReference type="InterPro" id="IPR000878">
    <property type="entry name" value="4pyrrol_Mease"/>
</dbReference>
<evidence type="ECO:0000256" key="11">
    <source>
        <dbReference type="ARBA" id="ARBA00047561"/>
    </source>
</evidence>
<dbReference type="Gene3D" id="3.40.1010.10">
    <property type="entry name" value="Cobalt-precorrin-4 Transmethylase, Domain 1"/>
    <property type="match status" value="1"/>
</dbReference>
<evidence type="ECO:0000256" key="10">
    <source>
        <dbReference type="ARBA" id="ARBA00023268"/>
    </source>
</evidence>
<reference evidence="15 16" key="2">
    <citation type="submission" date="2020-08" db="EMBL/GenBank/DDBJ databases">
        <authorList>
            <person name="Partida-Martinez L."/>
            <person name="Huntemann M."/>
            <person name="Clum A."/>
            <person name="Wang J."/>
            <person name="Palaniappan K."/>
            <person name="Ritter S."/>
            <person name="Chen I.-M."/>
            <person name="Stamatis D."/>
            <person name="Reddy T."/>
            <person name="O'Malley R."/>
            <person name="Daum C."/>
            <person name="Shapiro N."/>
            <person name="Ivanova N."/>
            <person name="Kyrpides N."/>
            <person name="Woyke T."/>
        </authorList>
    </citation>
    <scope>NUCLEOTIDE SEQUENCE [LARGE SCALE GENOMIC DNA]</scope>
    <source>
        <strain evidence="15 16">RAS26</strain>
    </source>
</reference>
<dbReference type="EC" id="2.1.1.107" evidence="15"/>
<dbReference type="CDD" id="cd11642">
    <property type="entry name" value="SUMT"/>
    <property type="match status" value="1"/>
</dbReference>
<evidence type="ECO:0000256" key="9">
    <source>
        <dbReference type="ARBA" id="ARBA00023244"/>
    </source>
</evidence>
<dbReference type="Gene3D" id="3.30.950.10">
    <property type="entry name" value="Methyltransferase, Cobalt-precorrin-4 Transmethylase, Domain 2"/>
    <property type="match status" value="1"/>
</dbReference>
<dbReference type="GO" id="GO:0051287">
    <property type="term" value="F:NAD binding"/>
    <property type="evidence" value="ECO:0007669"/>
    <property type="project" value="InterPro"/>
</dbReference>
<dbReference type="PIRSF" id="PIRSF036426">
    <property type="entry name" value="Sirohaem_synth"/>
    <property type="match status" value="1"/>
</dbReference>
<comment type="catalytic activity">
    <reaction evidence="11">
        <text>precorrin-2 + NAD(+) = sirohydrochlorin + NADH + 2 H(+)</text>
        <dbReference type="Rhea" id="RHEA:15613"/>
        <dbReference type="ChEBI" id="CHEBI:15378"/>
        <dbReference type="ChEBI" id="CHEBI:57540"/>
        <dbReference type="ChEBI" id="CHEBI:57945"/>
        <dbReference type="ChEBI" id="CHEBI:58351"/>
        <dbReference type="ChEBI" id="CHEBI:58827"/>
        <dbReference type="EC" id="1.3.1.76"/>
    </reaction>
</comment>
<comment type="pathway">
    <text evidence="1">Porphyrin-containing compound metabolism; siroheme biosynthesis; sirohydrochlorin from precorrin-2: step 1/1.</text>
</comment>
<feature type="compositionally biased region" description="Gly residues" evidence="13">
    <location>
        <begin position="398"/>
        <end position="407"/>
    </location>
</feature>
<dbReference type="InterPro" id="IPR036291">
    <property type="entry name" value="NAD(P)-bd_dom_sf"/>
</dbReference>
<evidence type="ECO:0000256" key="3">
    <source>
        <dbReference type="ARBA" id="ARBA00022603"/>
    </source>
</evidence>
<dbReference type="FunFam" id="3.40.1010.10:FF:000001">
    <property type="entry name" value="Siroheme synthase"/>
    <property type="match status" value="1"/>
</dbReference>
<dbReference type="UniPathway" id="UPA00262">
    <property type="reaction ID" value="UER00222"/>
</dbReference>
<accession>A0A7W4UD50</accession>
<feature type="active site" description="Proton acceptor" evidence="12">
    <location>
        <position position="192"/>
    </location>
</feature>
<dbReference type="Pfam" id="PF00590">
    <property type="entry name" value="TP_methylase"/>
    <property type="match status" value="1"/>
</dbReference>
<gene>
    <name evidence="15" type="ORF">FHR80_000896</name>
</gene>
<evidence type="ECO:0000259" key="14">
    <source>
        <dbReference type="Pfam" id="PF00590"/>
    </source>
</evidence>
<dbReference type="RefSeq" id="WP_311701880.1">
    <property type="nucleotide sequence ID" value="NZ_JACHVX010000001.1"/>
</dbReference>
<evidence type="ECO:0000256" key="4">
    <source>
        <dbReference type="ARBA" id="ARBA00022679"/>
    </source>
</evidence>
<keyword evidence="6 15" id="KW-0560">Oxidoreductase</keyword>
<keyword evidence="7" id="KW-0520">NAD</keyword>
<reference evidence="15 16" key="1">
    <citation type="submission" date="2020-08" db="EMBL/GenBank/DDBJ databases">
        <title>The Agave Microbiome: Exploring the role of microbial communities in plant adaptations to desert environments.</title>
        <authorList>
            <person name="Partida-Martinez L.P."/>
        </authorList>
    </citation>
    <scope>NUCLEOTIDE SEQUENCE [LARGE SCALE GENOMIC DNA]</scope>
    <source>
        <strain evidence="15 16">RAS26</strain>
    </source>
</reference>
<dbReference type="Pfam" id="PF13241">
    <property type="entry name" value="NAD_binding_7"/>
    <property type="match status" value="1"/>
</dbReference>
<evidence type="ECO:0000313" key="15">
    <source>
        <dbReference type="EMBL" id="MBB2922002.1"/>
    </source>
</evidence>
<dbReference type="PANTHER" id="PTHR45790:SF3">
    <property type="entry name" value="S-ADENOSYL-L-METHIONINE-DEPENDENT UROPORPHYRINOGEN III METHYLTRANSFERASE, CHLOROPLASTIC"/>
    <property type="match status" value="1"/>
</dbReference>
<protein>
    <submittedName>
        <fullName evidence="15">Uroporphyrin-III C-methyltransferase/precorrin-2 dehydrogenase/sirohydrochlorin ferrochelatase</fullName>
        <ecNumber evidence="15">1.3.1.76</ecNumber>
        <ecNumber evidence="15">2.1.1.107</ecNumber>
        <ecNumber evidence="15">4.99.1.4</ecNumber>
    </submittedName>
</protein>
<dbReference type="InterPro" id="IPR006367">
    <property type="entry name" value="Sirohaem_synthase_N"/>
</dbReference>
<dbReference type="EC" id="1.3.1.76" evidence="15"/>
<keyword evidence="4 15" id="KW-0808">Transferase</keyword>
<comment type="caution">
    <text evidence="15">The sequence shown here is derived from an EMBL/GenBank/DDBJ whole genome shotgun (WGS) entry which is preliminary data.</text>
</comment>
<dbReference type="PANTHER" id="PTHR45790">
    <property type="entry name" value="SIROHEME SYNTHASE-RELATED"/>
    <property type="match status" value="1"/>
</dbReference>
<dbReference type="NCBIfam" id="TIGR01470">
    <property type="entry name" value="cysG_Nterm"/>
    <property type="match status" value="1"/>
</dbReference>
<dbReference type="GO" id="GO:0004851">
    <property type="term" value="F:uroporphyrin-III C-methyltransferase activity"/>
    <property type="evidence" value="ECO:0007669"/>
    <property type="project" value="UniProtKB-EC"/>
</dbReference>